<gene>
    <name evidence="1" type="ORF">BKE38_11210</name>
</gene>
<protein>
    <submittedName>
        <fullName evidence="1">Uncharacterized protein</fullName>
    </submittedName>
</protein>
<reference evidence="1 2" key="1">
    <citation type="submission" date="2016-10" db="EMBL/GenBank/DDBJ databases">
        <title>Draft Genome sequence of Roseomonas sp. strain M3.</title>
        <authorList>
            <person name="Subhash Y."/>
            <person name="Lee S."/>
        </authorList>
    </citation>
    <scope>NUCLEOTIDE SEQUENCE [LARGE SCALE GENOMIC DNA]</scope>
    <source>
        <strain evidence="1 2">M3</strain>
    </source>
</reference>
<proteinExistence type="predicted"/>
<comment type="caution">
    <text evidence="1">The sequence shown here is derived from an EMBL/GenBank/DDBJ whole genome shotgun (WGS) entry which is preliminary data.</text>
</comment>
<keyword evidence="2" id="KW-1185">Reference proteome</keyword>
<dbReference type="Proteomes" id="UP000188879">
    <property type="component" value="Unassembled WGS sequence"/>
</dbReference>
<sequence>MAGDFRPASMPLLVGFGLQVREMLLGLLLDPAVGLEQIIRLCRLFGELFVAQPRDPCLLRRHSQRSFLQMGRAISWGVSWMPMDRFLLLAEMAGERRFLRSCAVERKSFDAR</sequence>
<name>A0A1V2H2P6_9PROT</name>
<organism evidence="1 2">
    <name type="scientific">Teichococcus deserti</name>
    <dbReference type="NCBI Taxonomy" id="1817963"/>
    <lineage>
        <taxon>Bacteria</taxon>
        <taxon>Pseudomonadati</taxon>
        <taxon>Pseudomonadota</taxon>
        <taxon>Alphaproteobacteria</taxon>
        <taxon>Acetobacterales</taxon>
        <taxon>Roseomonadaceae</taxon>
        <taxon>Roseomonas</taxon>
    </lineage>
</organism>
<dbReference type="AlphaFoldDB" id="A0A1V2H2P6"/>
<accession>A0A1V2H2P6</accession>
<evidence type="ECO:0000313" key="2">
    <source>
        <dbReference type="Proteomes" id="UP000188879"/>
    </source>
</evidence>
<evidence type="ECO:0000313" key="1">
    <source>
        <dbReference type="EMBL" id="ONG54036.1"/>
    </source>
</evidence>
<dbReference type="EMBL" id="MLCO01000090">
    <property type="protein sequence ID" value="ONG54036.1"/>
    <property type="molecule type" value="Genomic_DNA"/>
</dbReference>